<dbReference type="EMBL" id="JAPFFF010000008">
    <property type="protein sequence ID" value="KAK8884558.1"/>
    <property type="molecule type" value="Genomic_DNA"/>
</dbReference>
<feature type="compositionally biased region" description="Polar residues" evidence="2">
    <location>
        <begin position="225"/>
        <end position="249"/>
    </location>
</feature>
<protein>
    <submittedName>
        <fullName evidence="3">Transcription initiation from RNA polymerase II promoter</fullName>
    </submittedName>
</protein>
<keyword evidence="4" id="KW-1185">Reference proteome</keyword>
<evidence type="ECO:0000256" key="1">
    <source>
        <dbReference type="PROSITE-ProRule" id="PRU00221"/>
    </source>
</evidence>
<evidence type="ECO:0000313" key="4">
    <source>
        <dbReference type="Proteomes" id="UP001470230"/>
    </source>
</evidence>
<organism evidence="3 4">
    <name type="scientific">Tritrichomonas musculus</name>
    <dbReference type="NCBI Taxonomy" id="1915356"/>
    <lineage>
        <taxon>Eukaryota</taxon>
        <taxon>Metamonada</taxon>
        <taxon>Parabasalia</taxon>
        <taxon>Tritrichomonadida</taxon>
        <taxon>Tritrichomonadidae</taxon>
        <taxon>Tritrichomonas</taxon>
    </lineage>
</organism>
<accession>A0ABR2K0E4</accession>
<dbReference type="SUPFAM" id="SSF50978">
    <property type="entry name" value="WD40 repeat-like"/>
    <property type="match status" value="1"/>
</dbReference>
<feature type="region of interest" description="Disordered" evidence="2">
    <location>
        <begin position="224"/>
        <end position="249"/>
    </location>
</feature>
<keyword evidence="1" id="KW-0853">WD repeat</keyword>
<name>A0ABR2K0E4_9EUKA</name>
<gene>
    <name evidence="3" type="ORF">M9Y10_043672</name>
</gene>
<dbReference type="PROSITE" id="PS50082">
    <property type="entry name" value="WD_REPEATS_2"/>
    <property type="match status" value="1"/>
</dbReference>
<proteinExistence type="predicted"/>
<dbReference type="InterPro" id="IPR015943">
    <property type="entry name" value="WD40/YVTN_repeat-like_dom_sf"/>
</dbReference>
<evidence type="ECO:0000313" key="3">
    <source>
        <dbReference type="EMBL" id="KAK8884558.1"/>
    </source>
</evidence>
<dbReference type="InterPro" id="IPR036322">
    <property type="entry name" value="WD40_repeat_dom_sf"/>
</dbReference>
<dbReference type="Proteomes" id="UP001470230">
    <property type="component" value="Unassembled WGS sequence"/>
</dbReference>
<feature type="repeat" description="WD" evidence="1">
    <location>
        <begin position="634"/>
        <end position="674"/>
    </location>
</feature>
<evidence type="ECO:0000256" key="2">
    <source>
        <dbReference type="SAM" id="MobiDB-lite"/>
    </source>
</evidence>
<reference evidence="3 4" key="1">
    <citation type="submission" date="2024-04" db="EMBL/GenBank/DDBJ databases">
        <title>Tritrichomonas musculus Genome.</title>
        <authorList>
            <person name="Alves-Ferreira E."/>
            <person name="Grigg M."/>
            <person name="Lorenzi H."/>
            <person name="Galac M."/>
        </authorList>
    </citation>
    <scope>NUCLEOTIDE SEQUENCE [LARGE SCALE GENOMIC DNA]</scope>
    <source>
        <strain evidence="3 4">EAF2021</strain>
    </source>
</reference>
<sequence length="777" mass="87147">MNKDDNLAGAARYYASPQEQKILVQGLIRYFSLPERSQNRNKVVKEVASYLSMISPHWSHRAVRLWFNNNRHTYLPALKDQQPQANLTAYPNMIQNQQNPNNQITSFSTIPTNNNINMNNNANLSMNMNIPNAPFQPQNVMPSNISPEHQISPNPQVYPMFPMNTTENVAPSSFYNSPPITPNIPSNQQPSNPFKNQLFTNNNKFIQQYNYPTQTTIKPPIQVNPPISFNQQQANSKQYPTSPSVKTQISTNSSLTPIFPVQQNSPAMQTSLNKGQLNNPALNFSMNKASAENTNENGNNYYFQMNGIQQQQQMCEAAYIPISAMLNEIRKLYSNGNLNDPRLSNLIPEFEKQCMQVSTQHGSIPPEQIEPMIDYVTFKFPANSEEANLGGETGFPYSNSTNDFSEINDRPESFGHANVWDHITPNNIWNQRPFVDETLTYFESCLLTDNCFAFTSLQFGSAQRTLSVKKYRQRNQSSTIILNSNANVFQNSPVLASNSSSVYQLNTESVIDSMCINNDDAFLLSKKTVIRLSLSESSPKTTINLDSIMDDSNLSVSAGLIKSFAKSSAIVSFSNVPSLYFTNQNGSASTVKTSFSGFIDVSSFGISKEKILICTSNSPTIRLISSEGIEMAAFFGHLGQVMGVEPLTENIFASRGEDKTVRIWDYRMPRMITTITTPKVSTLCITGSRNFVICGFSNKNVGVTDIRKEQAKPLLGVSTQDYNAIMLKYDDYDDSLMMFGQVEKDTTRDSMIFVDTDGHSRQSILRHYSHFIGVDSK</sequence>
<dbReference type="Gene3D" id="2.130.10.10">
    <property type="entry name" value="YVTN repeat-like/Quinoprotein amine dehydrogenase"/>
    <property type="match status" value="1"/>
</dbReference>
<comment type="caution">
    <text evidence="3">The sequence shown here is derived from an EMBL/GenBank/DDBJ whole genome shotgun (WGS) entry which is preliminary data.</text>
</comment>
<dbReference type="InterPro" id="IPR001680">
    <property type="entry name" value="WD40_rpt"/>
</dbReference>